<dbReference type="Proteomes" id="UP001237642">
    <property type="component" value="Unassembled WGS sequence"/>
</dbReference>
<protein>
    <submittedName>
        <fullName evidence="1">Serine/threonine-protein kinase ATM-like</fullName>
    </submittedName>
</protein>
<dbReference type="AlphaFoldDB" id="A0AAD8ME91"/>
<dbReference type="PANTHER" id="PTHR37079">
    <property type="entry name" value="SERINE/THREONINE-PROTEIN KINASE ATM"/>
    <property type="match status" value="1"/>
</dbReference>
<dbReference type="PANTHER" id="PTHR37079:SF4">
    <property type="entry name" value="SERINE_THREONINE-PROTEIN KINASE ATM"/>
    <property type="match status" value="1"/>
</dbReference>
<dbReference type="EMBL" id="JAUIZM010000008">
    <property type="protein sequence ID" value="KAK1369692.1"/>
    <property type="molecule type" value="Genomic_DNA"/>
</dbReference>
<dbReference type="Gene3D" id="3.30.1010.10">
    <property type="entry name" value="Phosphatidylinositol 3-kinase Catalytic Subunit, Chain A, domain 4"/>
    <property type="match status" value="1"/>
</dbReference>
<evidence type="ECO:0000313" key="2">
    <source>
        <dbReference type="Proteomes" id="UP001237642"/>
    </source>
</evidence>
<keyword evidence="1" id="KW-0418">Kinase</keyword>
<reference evidence="1" key="1">
    <citation type="submission" date="2023-02" db="EMBL/GenBank/DDBJ databases">
        <title>Genome of toxic invasive species Heracleum sosnowskyi carries increased number of genes despite the absence of recent whole-genome duplications.</title>
        <authorList>
            <person name="Schelkunov M."/>
            <person name="Shtratnikova V."/>
            <person name="Makarenko M."/>
            <person name="Klepikova A."/>
            <person name="Omelchenko D."/>
            <person name="Novikova G."/>
            <person name="Obukhova E."/>
            <person name="Bogdanov V."/>
            <person name="Penin A."/>
            <person name="Logacheva M."/>
        </authorList>
    </citation>
    <scope>NUCLEOTIDE SEQUENCE</scope>
    <source>
        <strain evidence="1">Hsosn_3</strain>
        <tissue evidence="1">Leaf</tissue>
    </source>
</reference>
<gene>
    <name evidence="1" type="ORF">POM88_035784</name>
</gene>
<evidence type="ECO:0000313" key="1">
    <source>
        <dbReference type="EMBL" id="KAK1369692.1"/>
    </source>
</evidence>
<dbReference type="InterPro" id="IPR038980">
    <property type="entry name" value="ATM_plant"/>
</dbReference>
<comment type="caution">
    <text evidence="1">The sequence shown here is derived from an EMBL/GenBank/DDBJ whole genome shotgun (WGS) entry which is preliminary data.</text>
</comment>
<name>A0AAD8ME91_9APIA</name>
<organism evidence="1 2">
    <name type="scientific">Heracleum sosnowskyi</name>
    <dbReference type="NCBI Taxonomy" id="360622"/>
    <lineage>
        <taxon>Eukaryota</taxon>
        <taxon>Viridiplantae</taxon>
        <taxon>Streptophyta</taxon>
        <taxon>Embryophyta</taxon>
        <taxon>Tracheophyta</taxon>
        <taxon>Spermatophyta</taxon>
        <taxon>Magnoliopsida</taxon>
        <taxon>eudicotyledons</taxon>
        <taxon>Gunneridae</taxon>
        <taxon>Pentapetalae</taxon>
        <taxon>asterids</taxon>
        <taxon>campanulids</taxon>
        <taxon>Apiales</taxon>
        <taxon>Apiaceae</taxon>
        <taxon>Apioideae</taxon>
        <taxon>apioid superclade</taxon>
        <taxon>Tordylieae</taxon>
        <taxon>Tordyliinae</taxon>
        <taxon>Heracleum</taxon>
    </lineage>
</organism>
<dbReference type="GO" id="GO:0006974">
    <property type="term" value="P:DNA damage response"/>
    <property type="evidence" value="ECO:0007669"/>
    <property type="project" value="InterPro"/>
</dbReference>
<keyword evidence="2" id="KW-1185">Reference proteome</keyword>
<dbReference type="GO" id="GO:0004674">
    <property type="term" value="F:protein serine/threonine kinase activity"/>
    <property type="evidence" value="ECO:0007669"/>
    <property type="project" value="InterPro"/>
</dbReference>
<keyword evidence="1" id="KW-0808">Transferase</keyword>
<accession>A0AAD8ME91</accession>
<reference evidence="1" key="2">
    <citation type="submission" date="2023-05" db="EMBL/GenBank/DDBJ databases">
        <authorList>
            <person name="Schelkunov M.I."/>
        </authorList>
    </citation>
    <scope>NUCLEOTIDE SEQUENCE</scope>
    <source>
        <strain evidence="1">Hsosn_3</strain>
        <tissue evidence="1">Leaf</tissue>
    </source>
</reference>
<sequence length="427" mass="48580">MEHNTERQQLSSEPVIPTADQLSWLYHLLESASTPRKGAKLSQAAAALHEFKSLSAGKGITQNNLYLIIEEAKLLRAQGQHEMAINLTNYISQNYQLNNGASDVYRLVGKWLAETRSSNSRTILEKYLKHAVTLAEDHMTTDKKSMGRQSQTHCHLAHYADALLRNCEERLNSNEWQALHKELEALIRRLKSSSKGDKKDYSIKIQELQKQLPMDREEAEQLQQDKDNFLSIALEGYKHCLVIGDKYDIRVVFRLISLWFSLLTKPIVVNAMLSTIIEGSMKIYQIASRLSGPKDGQGAQSFQFTLPRDIRSIRLLERVHRVTSTFPIDRSCQYHEGSFAQFKGLVDSVTVMNGMNAPKVVECLGSDGNKYRQLAKSGNDDLRRIYASVSLQLWLTIHASEESTEYIYTAVVKLQIFHHLGMAWGLR</sequence>
<proteinExistence type="predicted"/>